<dbReference type="InterPro" id="IPR011990">
    <property type="entry name" value="TPR-like_helical_dom_sf"/>
</dbReference>
<evidence type="ECO:0000256" key="4">
    <source>
        <dbReference type="ARBA" id="ARBA00023136"/>
    </source>
</evidence>
<feature type="domain" description="SusD-like N-terminal" evidence="7">
    <location>
        <begin position="99"/>
        <end position="214"/>
    </location>
</feature>
<sequence>MTFFSNTTMKKYNQMLLAGCLSTALLLSGCEKFLDKPLENQQRSEEINYGNVQLMYAPVSGVYRAASDDNLVHWVDLSIRAIRDDDYQQAAPNPNDNPELMAIKNFQNDVTIQSYWGLNQSWISYYSLAISANNALLELEQFAERIDPANTELQGLNRQYQAEVRFLRAYAHLMVSRLFGDVPILSDSGDIARLTTIGKSTRAEVRQWIVEEMDFCAANLENKRPNQSIHIGAVTRYSALLLKAKAAADLAGNDNGSAQWDVVLDATNEIINSNMFSLYADFYELWKVPGKLSNESLFELQYSDFGLPTGDIVRPGVDWGTFFRWQGPSGDQRGSAISGAGWIPPSQNIVDFLTARGDETRLKTTILSYGVGDQPAVTPSGDRIYANSFGIKYFNGKAYLPASQMTEGRLEYGANNNVRILRYADVLLLNAEAKVRKGQNGDEPFRLIRERVNMPAITGVTLDQILDERRAEFACEWWGERFNDLVRTGRAAQVFGSRFVPGVSESVPIPQTQIDANPNFR</sequence>
<gene>
    <name evidence="8" type="ORF">DC487_11025</name>
</gene>
<evidence type="ECO:0000256" key="1">
    <source>
        <dbReference type="ARBA" id="ARBA00004442"/>
    </source>
</evidence>
<keyword evidence="3" id="KW-0732">Signal</keyword>
<dbReference type="EMBL" id="QDKG01000003">
    <property type="protein sequence ID" value="PVH25435.1"/>
    <property type="molecule type" value="Genomic_DNA"/>
</dbReference>
<proteinExistence type="inferred from homology"/>
<evidence type="ECO:0000259" key="7">
    <source>
        <dbReference type="Pfam" id="PF14322"/>
    </source>
</evidence>
<keyword evidence="9" id="KW-1185">Reference proteome</keyword>
<name>A0A2T8HJ49_9SPHI</name>
<dbReference type="AlphaFoldDB" id="A0A2T8HJ49"/>
<comment type="subcellular location">
    <subcellularLocation>
        <location evidence="1">Cell outer membrane</location>
    </subcellularLocation>
</comment>
<dbReference type="Pfam" id="PF07980">
    <property type="entry name" value="SusD_RagB"/>
    <property type="match status" value="1"/>
</dbReference>
<comment type="similarity">
    <text evidence="2">Belongs to the SusD family.</text>
</comment>
<feature type="domain" description="RagB/SusD" evidence="6">
    <location>
        <begin position="406"/>
        <end position="499"/>
    </location>
</feature>
<organism evidence="8 9">
    <name type="scientific">Sphingobacterium corticibacter</name>
    <dbReference type="NCBI Taxonomy" id="2171749"/>
    <lineage>
        <taxon>Bacteria</taxon>
        <taxon>Pseudomonadati</taxon>
        <taxon>Bacteroidota</taxon>
        <taxon>Sphingobacteriia</taxon>
        <taxon>Sphingobacteriales</taxon>
        <taxon>Sphingobacteriaceae</taxon>
        <taxon>Sphingobacterium</taxon>
    </lineage>
</organism>
<comment type="caution">
    <text evidence="8">The sequence shown here is derived from an EMBL/GenBank/DDBJ whole genome shotgun (WGS) entry which is preliminary data.</text>
</comment>
<dbReference type="GO" id="GO:0009279">
    <property type="term" value="C:cell outer membrane"/>
    <property type="evidence" value="ECO:0007669"/>
    <property type="project" value="UniProtKB-SubCell"/>
</dbReference>
<dbReference type="Proteomes" id="UP000245627">
    <property type="component" value="Unassembled WGS sequence"/>
</dbReference>
<evidence type="ECO:0000313" key="8">
    <source>
        <dbReference type="EMBL" id="PVH25435.1"/>
    </source>
</evidence>
<dbReference type="SUPFAM" id="SSF48452">
    <property type="entry name" value="TPR-like"/>
    <property type="match status" value="1"/>
</dbReference>
<dbReference type="Pfam" id="PF14322">
    <property type="entry name" value="SusD-like_3"/>
    <property type="match status" value="1"/>
</dbReference>
<keyword evidence="5" id="KW-0998">Cell outer membrane</keyword>
<evidence type="ECO:0000256" key="3">
    <source>
        <dbReference type="ARBA" id="ARBA00022729"/>
    </source>
</evidence>
<keyword evidence="4" id="KW-0472">Membrane</keyword>
<evidence type="ECO:0000259" key="6">
    <source>
        <dbReference type="Pfam" id="PF07980"/>
    </source>
</evidence>
<dbReference type="InterPro" id="IPR012944">
    <property type="entry name" value="SusD_RagB_dom"/>
</dbReference>
<evidence type="ECO:0000313" key="9">
    <source>
        <dbReference type="Proteomes" id="UP000245627"/>
    </source>
</evidence>
<protein>
    <submittedName>
        <fullName evidence="8">RagB/SusD family nutrient uptake outer membrane protein</fullName>
    </submittedName>
</protein>
<dbReference type="InterPro" id="IPR033985">
    <property type="entry name" value="SusD-like_N"/>
</dbReference>
<reference evidence="8 9" key="1">
    <citation type="submission" date="2018-04" db="EMBL/GenBank/DDBJ databases">
        <title>Sphingobacterium cortibacter sp. nov.</title>
        <authorList>
            <person name="Li Y."/>
        </authorList>
    </citation>
    <scope>NUCLEOTIDE SEQUENCE [LARGE SCALE GENOMIC DNA]</scope>
    <source>
        <strain evidence="8 9">2c-3</strain>
    </source>
</reference>
<dbReference type="Gene3D" id="1.25.40.390">
    <property type="match status" value="1"/>
</dbReference>
<accession>A0A2T8HJ49</accession>
<evidence type="ECO:0000256" key="2">
    <source>
        <dbReference type="ARBA" id="ARBA00006275"/>
    </source>
</evidence>
<evidence type="ECO:0000256" key="5">
    <source>
        <dbReference type="ARBA" id="ARBA00023237"/>
    </source>
</evidence>
<dbReference type="OrthoDB" id="617686at2"/>